<dbReference type="GO" id="GO:0008270">
    <property type="term" value="F:zinc ion binding"/>
    <property type="evidence" value="ECO:0007669"/>
    <property type="project" value="InterPro"/>
</dbReference>
<reference evidence="10" key="1">
    <citation type="journal article" date="2021" name="Nat. Commun.">
        <title>Genetic determinants of endophytism in the Arabidopsis root mycobiome.</title>
        <authorList>
            <person name="Mesny F."/>
            <person name="Miyauchi S."/>
            <person name="Thiergart T."/>
            <person name="Pickel B."/>
            <person name="Atanasova L."/>
            <person name="Karlsson M."/>
            <person name="Huettel B."/>
            <person name="Barry K.W."/>
            <person name="Haridas S."/>
            <person name="Chen C."/>
            <person name="Bauer D."/>
            <person name="Andreopoulos W."/>
            <person name="Pangilinan J."/>
            <person name="LaButti K."/>
            <person name="Riley R."/>
            <person name="Lipzen A."/>
            <person name="Clum A."/>
            <person name="Drula E."/>
            <person name="Henrissat B."/>
            <person name="Kohler A."/>
            <person name="Grigoriev I.V."/>
            <person name="Martin F.M."/>
            <person name="Hacquard S."/>
        </authorList>
    </citation>
    <scope>NUCLEOTIDE SEQUENCE</scope>
    <source>
        <strain evidence="10">MPI-CAGE-AT-0147</strain>
    </source>
</reference>
<sequence>MDAEAQPWPSASKACSRCHAKKIKCDQRVPQCSACMRQNDKCNIIDCVAYPFSVVQSLQDQVRSLQARLDLASAAPSHSEVAAQLQVAPNASSLPVQQDNQIQGSNDNVNRPSDGLNDSEEIGILAIGGPSLHSDNKYVGSASGSTFARIFFKQLNLVSPSISGVQGSSLEQCPSESQAALPPQPLARSYLAGYIARVHLWWPILQLPLLRRTFQSLYQNPRQCTDHEKFVVFIVLALASSEDTHQKSQPGMMDLNDSAAYFQTSLRFFNNFHDHPRDLFGIQAVMLIAIWMLNSATSSHCSDLWQLSRYIMSSAIETGLHRHNNDWGFTAEELEVRNRTWWCAYNLERQVAVLTGRVLSVRDHAVHALLPSPASFDALTSAEALAAPVFHKHTVELCRRMITLRRISGRILESIYIARGPDGKCMDTTFQQICARSDEVRKELEQWKQGLDDLDLKPSREYSEMKVEYCLLQLLLHRPSPTFMVPSLQMTSACSKIASSAIHQWSSIESEFGISAVCRCFTQLHSVLLVGLAALYCDWQAMAMPQTAGFQNTRRVRRHENDTILCLGLINRGISHMKATNLIRYRDLFQAVRTRVYADMTPVGASTDESPTLPMDIPSVGLYNASESMDFGADDSMVYSAGNDMETYLSQVNDFLEGGMLDMDDTLNAWYDAVVQELQNQSSQTFM</sequence>
<evidence type="ECO:0000256" key="2">
    <source>
        <dbReference type="ARBA" id="ARBA00022723"/>
    </source>
</evidence>
<dbReference type="InterPro" id="IPR036864">
    <property type="entry name" value="Zn2-C6_fun-type_DNA-bd_sf"/>
</dbReference>
<keyword evidence="2" id="KW-0479">Metal-binding</keyword>
<dbReference type="EMBL" id="JAGMUV010000003">
    <property type="protein sequence ID" value="KAH7165354.1"/>
    <property type="molecule type" value="Genomic_DNA"/>
</dbReference>
<dbReference type="InterPro" id="IPR052202">
    <property type="entry name" value="Yeast_MetPath_Reg"/>
</dbReference>
<evidence type="ECO:0000256" key="3">
    <source>
        <dbReference type="ARBA" id="ARBA00022833"/>
    </source>
</evidence>
<dbReference type="GO" id="GO:0005634">
    <property type="term" value="C:nucleus"/>
    <property type="evidence" value="ECO:0007669"/>
    <property type="project" value="UniProtKB-SubCell"/>
</dbReference>
<protein>
    <submittedName>
        <fullName evidence="10">Fungal-specific transcription factor domain-containing protein</fullName>
    </submittedName>
</protein>
<evidence type="ECO:0000256" key="8">
    <source>
        <dbReference type="SAM" id="MobiDB-lite"/>
    </source>
</evidence>
<evidence type="ECO:0000313" key="10">
    <source>
        <dbReference type="EMBL" id="KAH7165354.1"/>
    </source>
</evidence>
<dbReference type="CDD" id="cd00067">
    <property type="entry name" value="GAL4"/>
    <property type="match status" value="1"/>
</dbReference>
<evidence type="ECO:0000256" key="1">
    <source>
        <dbReference type="ARBA" id="ARBA00004123"/>
    </source>
</evidence>
<dbReference type="Proteomes" id="UP000738349">
    <property type="component" value="Unassembled WGS sequence"/>
</dbReference>
<dbReference type="GO" id="GO:0006351">
    <property type="term" value="P:DNA-templated transcription"/>
    <property type="evidence" value="ECO:0007669"/>
    <property type="project" value="InterPro"/>
</dbReference>
<feature type="region of interest" description="Disordered" evidence="8">
    <location>
        <begin position="93"/>
        <end position="115"/>
    </location>
</feature>
<evidence type="ECO:0000256" key="5">
    <source>
        <dbReference type="ARBA" id="ARBA00023125"/>
    </source>
</evidence>
<dbReference type="CDD" id="cd12148">
    <property type="entry name" value="fungal_TF_MHR"/>
    <property type="match status" value="1"/>
</dbReference>
<feature type="compositionally biased region" description="Polar residues" evidence="8">
    <location>
        <begin position="93"/>
        <end position="111"/>
    </location>
</feature>
<keyword evidence="6" id="KW-0804">Transcription</keyword>
<dbReference type="PROSITE" id="PS00463">
    <property type="entry name" value="ZN2_CY6_FUNGAL_1"/>
    <property type="match status" value="1"/>
</dbReference>
<evidence type="ECO:0000256" key="4">
    <source>
        <dbReference type="ARBA" id="ARBA00023015"/>
    </source>
</evidence>
<keyword evidence="11" id="KW-1185">Reference proteome</keyword>
<evidence type="ECO:0000256" key="6">
    <source>
        <dbReference type="ARBA" id="ARBA00023163"/>
    </source>
</evidence>
<gene>
    <name evidence="10" type="ORF">EDB81DRAFT_779033</name>
</gene>
<feature type="domain" description="Zn(2)-C6 fungal-type" evidence="9">
    <location>
        <begin position="14"/>
        <end position="44"/>
    </location>
</feature>
<evidence type="ECO:0000256" key="7">
    <source>
        <dbReference type="ARBA" id="ARBA00023242"/>
    </source>
</evidence>
<dbReference type="GO" id="GO:0045944">
    <property type="term" value="P:positive regulation of transcription by RNA polymerase II"/>
    <property type="evidence" value="ECO:0007669"/>
    <property type="project" value="TreeGrafter"/>
</dbReference>
<dbReference type="SUPFAM" id="SSF57701">
    <property type="entry name" value="Zn2/Cys6 DNA-binding domain"/>
    <property type="match status" value="1"/>
</dbReference>
<keyword evidence="4" id="KW-0805">Transcription regulation</keyword>
<dbReference type="InterPro" id="IPR007219">
    <property type="entry name" value="XnlR_reg_dom"/>
</dbReference>
<accession>A0A9P9JJM6</accession>
<comment type="subcellular location">
    <subcellularLocation>
        <location evidence="1">Nucleus</location>
    </subcellularLocation>
</comment>
<dbReference type="Pfam" id="PF04082">
    <property type="entry name" value="Fungal_trans"/>
    <property type="match status" value="1"/>
</dbReference>
<dbReference type="Gene3D" id="4.10.240.10">
    <property type="entry name" value="Zn(2)-C6 fungal-type DNA-binding domain"/>
    <property type="match status" value="1"/>
</dbReference>
<keyword evidence="5" id="KW-0238">DNA-binding</keyword>
<dbReference type="GO" id="GO:0000981">
    <property type="term" value="F:DNA-binding transcription factor activity, RNA polymerase II-specific"/>
    <property type="evidence" value="ECO:0007669"/>
    <property type="project" value="InterPro"/>
</dbReference>
<keyword evidence="7" id="KW-0539">Nucleus</keyword>
<dbReference type="PROSITE" id="PS50048">
    <property type="entry name" value="ZN2_CY6_FUNGAL_2"/>
    <property type="match status" value="1"/>
</dbReference>
<comment type="caution">
    <text evidence="10">The sequence shown here is derived from an EMBL/GenBank/DDBJ whole genome shotgun (WGS) entry which is preliminary data.</text>
</comment>
<dbReference type="Pfam" id="PF00172">
    <property type="entry name" value="Zn_clus"/>
    <property type="match status" value="1"/>
</dbReference>
<evidence type="ECO:0000259" key="9">
    <source>
        <dbReference type="PROSITE" id="PS50048"/>
    </source>
</evidence>
<dbReference type="SMART" id="SM00066">
    <property type="entry name" value="GAL4"/>
    <property type="match status" value="1"/>
</dbReference>
<dbReference type="SMART" id="SM00906">
    <property type="entry name" value="Fungal_trans"/>
    <property type="match status" value="1"/>
</dbReference>
<dbReference type="AlphaFoldDB" id="A0A9P9JJM6"/>
<dbReference type="GO" id="GO:0043565">
    <property type="term" value="F:sequence-specific DNA binding"/>
    <property type="evidence" value="ECO:0007669"/>
    <property type="project" value="TreeGrafter"/>
</dbReference>
<dbReference type="PANTHER" id="PTHR47782:SF12">
    <property type="entry name" value="ZN(II)2CYS6 TRANSCRIPTION FACTOR (EUROFUNG)"/>
    <property type="match status" value="1"/>
</dbReference>
<name>A0A9P9JJM6_9HYPO</name>
<evidence type="ECO:0000313" key="11">
    <source>
        <dbReference type="Proteomes" id="UP000738349"/>
    </source>
</evidence>
<organism evidence="10 11">
    <name type="scientific">Dactylonectria macrodidyma</name>
    <dbReference type="NCBI Taxonomy" id="307937"/>
    <lineage>
        <taxon>Eukaryota</taxon>
        <taxon>Fungi</taxon>
        <taxon>Dikarya</taxon>
        <taxon>Ascomycota</taxon>
        <taxon>Pezizomycotina</taxon>
        <taxon>Sordariomycetes</taxon>
        <taxon>Hypocreomycetidae</taxon>
        <taxon>Hypocreales</taxon>
        <taxon>Nectriaceae</taxon>
        <taxon>Dactylonectria</taxon>
    </lineage>
</organism>
<dbReference type="InterPro" id="IPR001138">
    <property type="entry name" value="Zn2Cys6_DnaBD"/>
</dbReference>
<dbReference type="PANTHER" id="PTHR47782">
    <property type="entry name" value="ZN(II)2CYS6 TRANSCRIPTION FACTOR (EUROFUNG)-RELATED"/>
    <property type="match status" value="1"/>
</dbReference>
<keyword evidence="3" id="KW-0862">Zinc</keyword>
<dbReference type="OrthoDB" id="25921at2759"/>
<proteinExistence type="predicted"/>